<dbReference type="EMBL" id="ASHM01075817">
    <property type="protein sequence ID" value="PNX57067.1"/>
    <property type="molecule type" value="Genomic_DNA"/>
</dbReference>
<dbReference type="SUPFAM" id="SSF50494">
    <property type="entry name" value="Trypsin-like serine proteases"/>
    <property type="match status" value="1"/>
</dbReference>
<proteinExistence type="predicted"/>
<dbReference type="STRING" id="57577.A0A2K3JSQ5"/>
<dbReference type="Proteomes" id="UP000236291">
    <property type="component" value="Unassembled WGS sequence"/>
</dbReference>
<feature type="non-terminal residue" evidence="2">
    <location>
        <position position="230"/>
    </location>
</feature>
<keyword evidence="2" id="KW-0378">Hydrolase</keyword>
<dbReference type="PANTHER" id="PTHR47389:SF4">
    <property type="entry name" value="OS09G0436400 PROTEIN"/>
    <property type="match status" value="1"/>
</dbReference>
<dbReference type="GO" id="GO:0006508">
    <property type="term" value="P:proteolysis"/>
    <property type="evidence" value="ECO:0007669"/>
    <property type="project" value="UniProtKB-KW"/>
</dbReference>
<dbReference type="GO" id="GO:0008233">
    <property type="term" value="F:peptidase activity"/>
    <property type="evidence" value="ECO:0007669"/>
    <property type="project" value="UniProtKB-KW"/>
</dbReference>
<evidence type="ECO:0000313" key="3">
    <source>
        <dbReference type="Proteomes" id="UP000236291"/>
    </source>
</evidence>
<organism evidence="2 3">
    <name type="scientific">Trifolium pratense</name>
    <name type="common">Red clover</name>
    <dbReference type="NCBI Taxonomy" id="57577"/>
    <lineage>
        <taxon>Eukaryota</taxon>
        <taxon>Viridiplantae</taxon>
        <taxon>Streptophyta</taxon>
        <taxon>Embryophyta</taxon>
        <taxon>Tracheophyta</taxon>
        <taxon>Spermatophyta</taxon>
        <taxon>Magnoliopsida</taxon>
        <taxon>eudicotyledons</taxon>
        <taxon>Gunneridae</taxon>
        <taxon>Pentapetalae</taxon>
        <taxon>rosids</taxon>
        <taxon>fabids</taxon>
        <taxon>Fabales</taxon>
        <taxon>Fabaceae</taxon>
        <taxon>Papilionoideae</taxon>
        <taxon>50 kb inversion clade</taxon>
        <taxon>NPAAA clade</taxon>
        <taxon>Hologalegina</taxon>
        <taxon>IRL clade</taxon>
        <taxon>Trifolieae</taxon>
        <taxon>Trifolium</taxon>
    </lineage>
</organism>
<evidence type="ECO:0000313" key="2">
    <source>
        <dbReference type="EMBL" id="PNX57067.1"/>
    </source>
</evidence>
<gene>
    <name evidence="2" type="ORF">L195_g050212</name>
</gene>
<comment type="caution">
    <text evidence="2">The sequence shown here is derived from an EMBL/GenBank/DDBJ whole genome shotgun (WGS) entry which is preliminary data.</text>
</comment>
<evidence type="ECO:0000256" key="1">
    <source>
        <dbReference type="SAM" id="MobiDB-lite"/>
    </source>
</evidence>
<protein>
    <submittedName>
        <fullName evidence="2">Protease Do-like 14-like protein</fullName>
    </submittedName>
</protein>
<reference evidence="2 3" key="2">
    <citation type="journal article" date="2017" name="Front. Plant Sci.">
        <title>Gene Classification and Mining of Molecular Markers Useful in Red Clover (Trifolium pratense) Breeding.</title>
        <authorList>
            <person name="Istvanek J."/>
            <person name="Dluhosova J."/>
            <person name="Dluhos P."/>
            <person name="Patkova L."/>
            <person name="Nedelnik J."/>
            <person name="Repkova J."/>
        </authorList>
    </citation>
    <scope>NUCLEOTIDE SEQUENCE [LARGE SCALE GENOMIC DNA]</scope>
    <source>
        <strain evidence="3">cv. Tatra</strain>
        <tissue evidence="2">Young leaves</tissue>
    </source>
</reference>
<feature type="compositionally biased region" description="Low complexity" evidence="1">
    <location>
        <begin position="62"/>
        <end position="75"/>
    </location>
</feature>
<dbReference type="PANTHER" id="PTHR47389">
    <property type="entry name" value="OS09G0436400 PROTEIN"/>
    <property type="match status" value="1"/>
</dbReference>
<dbReference type="AlphaFoldDB" id="A0A2K3JSQ5"/>
<feature type="region of interest" description="Disordered" evidence="1">
    <location>
        <begin position="60"/>
        <end position="80"/>
    </location>
</feature>
<sequence length="230" mass="26032">MTRFPPLAILPLKFIPSNIKQAIAVQYINKVFRKVFKNERASEDCDLNEFISGLFKQRIGNPSSSSAPPTGKSSPLGLTGTMQHTSYEDSRLKSVIRSLAPSVVSVSYFTGIHRIVDCTGFIIDWDVCKGVATVLTSAKLMRSPLDRHDYRIVVRLANRKMLLAEEDYVDYYHNIVTFKVKSDAKLRPLDLYSPLQNLEGVEVVALDRDFYTCELSERCGLFSKDYPYFG</sequence>
<accession>A0A2K3JSQ5</accession>
<reference evidence="2 3" key="1">
    <citation type="journal article" date="2014" name="Am. J. Bot.">
        <title>Genome assembly and annotation for red clover (Trifolium pratense; Fabaceae).</title>
        <authorList>
            <person name="Istvanek J."/>
            <person name="Jaros M."/>
            <person name="Krenek A."/>
            <person name="Repkova J."/>
        </authorList>
    </citation>
    <scope>NUCLEOTIDE SEQUENCE [LARGE SCALE GENOMIC DNA]</scope>
    <source>
        <strain evidence="3">cv. Tatra</strain>
        <tissue evidence="2">Young leaves</tissue>
    </source>
</reference>
<dbReference type="InterPro" id="IPR009003">
    <property type="entry name" value="Peptidase_S1_PA"/>
</dbReference>
<name>A0A2K3JSQ5_TRIPR</name>
<keyword evidence="2" id="KW-0645">Protease</keyword>